<organism evidence="1 2">
    <name type="scientific">Streptomyces humicola</name>
    <dbReference type="NCBI Taxonomy" id="2953240"/>
    <lineage>
        <taxon>Bacteria</taxon>
        <taxon>Bacillati</taxon>
        <taxon>Actinomycetota</taxon>
        <taxon>Actinomycetes</taxon>
        <taxon>Kitasatosporales</taxon>
        <taxon>Streptomycetaceae</taxon>
        <taxon>Streptomyces</taxon>
    </lineage>
</organism>
<evidence type="ECO:0000313" key="1">
    <source>
        <dbReference type="EMBL" id="MCQ4082581.1"/>
    </source>
</evidence>
<accession>A0ABT1PY38</accession>
<protein>
    <submittedName>
        <fullName evidence="1">Uncharacterized protein</fullName>
    </submittedName>
</protein>
<dbReference type="Proteomes" id="UP001057702">
    <property type="component" value="Unassembled WGS sequence"/>
</dbReference>
<evidence type="ECO:0000313" key="2">
    <source>
        <dbReference type="Proteomes" id="UP001057702"/>
    </source>
</evidence>
<keyword evidence="2" id="KW-1185">Reference proteome</keyword>
<sequence length="213" mass="24006">MTERQERRPAQRPPGPVSGYRLVVPNEWHKVPVRSGTDKAIAALLDKAFAKHSRDEVAQYRRELEARLKKTIRQARENAGVDVFLPLGHRERNLPASFLISYVEFGKLDAPNPEQVLAEVLSTTEGAVPIELDGSHGMRTERVYDPDPGRNVEYPSRRVEYILSVPGTADSWLVSSFSTFGEGNPDDQVSKLLCTLFDGIMSTLRWQYRQEAA</sequence>
<gene>
    <name evidence="1" type="ORF">NGB36_18725</name>
</gene>
<proteinExistence type="predicted"/>
<reference evidence="1" key="1">
    <citation type="submission" date="2022-06" db="EMBL/GenBank/DDBJ databases">
        <title>Draft genome sequence of Streptomyces sp. RB6PN25 isolated from peat swamp forest in Thailand.</title>
        <authorList>
            <person name="Duangmal K."/>
            <person name="Klaysubun C."/>
        </authorList>
    </citation>
    <scope>NUCLEOTIDE SEQUENCE</scope>
    <source>
        <strain evidence="1">RB6PN25</strain>
    </source>
</reference>
<dbReference type="EMBL" id="JANFNG010000014">
    <property type="protein sequence ID" value="MCQ4082581.1"/>
    <property type="molecule type" value="Genomic_DNA"/>
</dbReference>
<name>A0ABT1PY38_9ACTN</name>
<comment type="caution">
    <text evidence="1">The sequence shown here is derived from an EMBL/GenBank/DDBJ whole genome shotgun (WGS) entry which is preliminary data.</text>
</comment>
<dbReference type="RefSeq" id="WP_255921486.1">
    <property type="nucleotide sequence ID" value="NZ_JANFNG010000014.1"/>
</dbReference>